<protein>
    <submittedName>
        <fullName evidence="1">Uncharacterized protein</fullName>
    </submittedName>
</protein>
<accession>A0A7D9MG79</accession>
<sequence length="46" mass="4977">MAALFTDDEVLPLFTFFVPSALGDCNEHVRSEMLNAALAAVNHLGK</sequence>
<keyword evidence="2" id="KW-1185">Reference proteome</keyword>
<dbReference type="EMBL" id="CACRXK020043480">
    <property type="protein sequence ID" value="CAB4045935.1"/>
    <property type="molecule type" value="Genomic_DNA"/>
</dbReference>
<feature type="non-terminal residue" evidence="1">
    <location>
        <position position="1"/>
    </location>
</feature>
<organism evidence="1 2">
    <name type="scientific">Paramuricea clavata</name>
    <name type="common">Red gorgonian</name>
    <name type="synonym">Violescent sea-whip</name>
    <dbReference type="NCBI Taxonomy" id="317549"/>
    <lineage>
        <taxon>Eukaryota</taxon>
        <taxon>Metazoa</taxon>
        <taxon>Cnidaria</taxon>
        <taxon>Anthozoa</taxon>
        <taxon>Octocorallia</taxon>
        <taxon>Malacalcyonacea</taxon>
        <taxon>Plexauridae</taxon>
        <taxon>Paramuricea</taxon>
    </lineage>
</organism>
<evidence type="ECO:0000313" key="2">
    <source>
        <dbReference type="Proteomes" id="UP001152795"/>
    </source>
</evidence>
<gene>
    <name evidence="1" type="ORF">PACLA_8A001767</name>
</gene>
<evidence type="ECO:0000313" key="1">
    <source>
        <dbReference type="EMBL" id="CAB4045935.1"/>
    </source>
</evidence>
<proteinExistence type="predicted"/>
<comment type="caution">
    <text evidence="1">The sequence shown here is derived from an EMBL/GenBank/DDBJ whole genome shotgun (WGS) entry which is preliminary data.</text>
</comment>
<name>A0A7D9MG79_PARCT</name>
<dbReference type="Proteomes" id="UP001152795">
    <property type="component" value="Unassembled WGS sequence"/>
</dbReference>
<reference evidence="1" key="1">
    <citation type="submission" date="2020-04" db="EMBL/GenBank/DDBJ databases">
        <authorList>
            <person name="Alioto T."/>
            <person name="Alioto T."/>
            <person name="Gomez Garrido J."/>
        </authorList>
    </citation>
    <scope>NUCLEOTIDE SEQUENCE</scope>
    <source>
        <strain evidence="1">A484AB</strain>
    </source>
</reference>
<dbReference type="AlphaFoldDB" id="A0A7D9MG79"/>